<protein>
    <recommendedName>
        <fullName evidence="4">Glycine zipper 2TM domain-containing protein</fullName>
    </recommendedName>
</protein>
<gene>
    <name evidence="2" type="ORF">FNU76_19505</name>
</gene>
<keyword evidence="1" id="KW-0732">Signal</keyword>
<feature type="chain" id="PRO_5028189836" description="Glycine zipper 2TM domain-containing protein" evidence="1">
    <location>
        <begin position="28"/>
        <end position="158"/>
    </location>
</feature>
<accession>A0A516SJM5</accession>
<name>A0A516SJM5_9NEIS</name>
<proteinExistence type="predicted"/>
<reference evidence="3" key="1">
    <citation type="submission" date="2019-07" db="EMBL/GenBank/DDBJ databases">
        <title>Chitinimonas sp. nov., isolated from Ny-Alesund, arctica soil.</title>
        <authorList>
            <person name="Xu Q."/>
            <person name="Peng F."/>
        </authorList>
    </citation>
    <scope>NUCLEOTIDE SEQUENCE [LARGE SCALE GENOMIC DNA]</scope>
    <source>
        <strain evidence="3">R3-44</strain>
    </source>
</reference>
<dbReference type="OrthoDB" id="5298161at2"/>
<keyword evidence="3" id="KW-1185">Reference proteome</keyword>
<evidence type="ECO:0000256" key="1">
    <source>
        <dbReference type="SAM" id="SignalP"/>
    </source>
</evidence>
<dbReference type="AlphaFoldDB" id="A0A516SJM5"/>
<dbReference type="EMBL" id="CP041730">
    <property type="protein sequence ID" value="QDQ28361.1"/>
    <property type="molecule type" value="Genomic_DNA"/>
</dbReference>
<dbReference type="Proteomes" id="UP000317550">
    <property type="component" value="Chromosome"/>
</dbReference>
<feature type="signal peptide" evidence="1">
    <location>
        <begin position="1"/>
        <end position="27"/>
    </location>
</feature>
<evidence type="ECO:0008006" key="4">
    <source>
        <dbReference type="Google" id="ProtNLM"/>
    </source>
</evidence>
<sequence length="158" mass="15830">MNIQPSPRLIGAAVLGLALSLSGCANSRTANYYSPSEAMNEAKVRAGTVEAARPVKIRPDDSELGSLIGAVIGGIAASGNIGKGNGAVVSGVLGATVGGAVGNAVGKDVNTKDGLELVLKLDNGEVIAVVQEADISFAVGQKVRVITRGRVSRVVPAI</sequence>
<evidence type="ECO:0000313" key="2">
    <source>
        <dbReference type="EMBL" id="QDQ28361.1"/>
    </source>
</evidence>
<dbReference type="KEGG" id="cari:FNU76_19505"/>
<evidence type="ECO:0000313" key="3">
    <source>
        <dbReference type="Proteomes" id="UP000317550"/>
    </source>
</evidence>
<dbReference type="RefSeq" id="WP_144279744.1">
    <property type="nucleotide sequence ID" value="NZ_CP041730.1"/>
</dbReference>
<organism evidence="2 3">
    <name type="scientific">Chitinimonas arctica</name>
    <dbReference type="NCBI Taxonomy" id="2594795"/>
    <lineage>
        <taxon>Bacteria</taxon>
        <taxon>Pseudomonadati</taxon>
        <taxon>Pseudomonadota</taxon>
        <taxon>Betaproteobacteria</taxon>
        <taxon>Neisseriales</taxon>
        <taxon>Chitinibacteraceae</taxon>
        <taxon>Chitinimonas</taxon>
    </lineage>
</organism>